<evidence type="ECO:0000256" key="4">
    <source>
        <dbReference type="ARBA" id="ARBA00022723"/>
    </source>
</evidence>
<dbReference type="HOGENOM" id="CLU_161124_1_0_6"/>
<dbReference type="Pfam" id="PF09827">
    <property type="entry name" value="CRISPR_Cas2"/>
    <property type="match status" value="1"/>
</dbReference>
<dbReference type="GO" id="GO:0004521">
    <property type="term" value="F:RNA endonuclease activity"/>
    <property type="evidence" value="ECO:0007669"/>
    <property type="project" value="InterPro"/>
</dbReference>
<dbReference type="PANTHER" id="PTHR34405">
    <property type="entry name" value="CRISPR-ASSOCIATED ENDORIBONUCLEASE CAS2"/>
    <property type="match status" value="1"/>
</dbReference>
<dbReference type="SUPFAM" id="SSF143430">
    <property type="entry name" value="TTP0101/SSO1404-like"/>
    <property type="match status" value="1"/>
</dbReference>
<organism evidence="10 11">
    <name type="scientific">Halorhodospira halophila (strain DSM 244 / SL1)</name>
    <name type="common">Ectothiorhodospira halophila (strain DSM 244 / SL1)</name>
    <dbReference type="NCBI Taxonomy" id="349124"/>
    <lineage>
        <taxon>Bacteria</taxon>
        <taxon>Pseudomonadati</taxon>
        <taxon>Pseudomonadota</taxon>
        <taxon>Gammaproteobacteria</taxon>
        <taxon>Chromatiales</taxon>
        <taxon>Ectothiorhodospiraceae</taxon>
        <taxon>Halorhodospira</taxon>
    </lineage>
</organism>
<dbReference type="GO" id="GO:0046872">
    <property type="term" value="F:metal ion binding"/>
    <property type="evidence" value="ECO:0007669"/>
    <property type="project" value="UniProtKB-UniRule"/>
</dbReference>
<dbReference type="NCBIfam" id="TIGR01573">
    <property type="entry name" value="cas2"/>
    <property type="match status" value="1"/>
</dbReference>
<feature type="binding site" evidence="9">
    <location>
        <position position="13"/>
    </location>
    <ligand>
        <name>Mg(2+)</name>
        <dbReference type="ChEBI" id="CHEBI:18420"/>
        <note>catalytic</note>
    </ligand>
</feature>
<evidence type="ECO:0000256" key="5">
    <source>
        <dbReference type="ARBA" id="ARBA00022759"/>
    </source>
</evidence>
<protein>
    <recommendedName>
        <fullName evidence="9">CRISPR-associated endoribonuclease Cas2</fullName>
        <ecNumber evidence="9">3.1.-.-</ecNumber>
    </recommendedName>
</protein>
<comment type="cofactor">
    <cofactor evidence="1 9">
        <name>Mg(2+)</name>
        <dbReference type="ChEBI" id="CHEBI:18420"/>
    </cofactor>
</comment>
<evidence type="ECO:0000313" key="10">
    <source>
        <dbReference type="EMBL" id="ABM61405.1"/>
    </source>
</evidence>
<dbReference type="STRING" id="349124.Hhal_0620"/>
<evidence type="ECO:0000256" key="2">
    <source>
        <dbReference type="ARBA" id="ARBA00009959"/>
    </source>
</evidence>
<accession>A1WUP3</accession>
<dbReference type="RefSeq" id="WP_011813428.1">
    <property type="nucleotide sequence ID" value="NC_008789.1"/>
</dbReference>
<dbReference type="GO" id="GO:0016787">
    <property type="term" value="F:hydrolase activity"/>
    <property type="evidence" value="ECO:0007669"/>
    <property type="project" value="UniProtKB-KW"/>
</dbReference>
<keyword evidence="5 9" id="KW-0255">Endonuclease</keyword>
<keyword evidence="11" id="KW-1185">Reference proteome</keyword>
<dbReference type="eggNOG" id="COG1343">
    <property type="taxonomic scope" value="Bacteria"/>
</dbReference>
<comment type="function">
    <text evidence="9">CRISPR (clustered regularly interspaced short palindromic repeat), is an adaptive immune system that provides protection against mobile genetic elements (viruses, transposable elements and conjugative plasmids). CRISPR clusters contain sequences complementary to antecedent mobile elements and target invading nucleic acids. CRISPR clusters are transcribed and processed into CRISPR RNA (crRNA). Functions as a ssRNA-specific endoribonuclease. Involved in the integration of spacer DNA into the CRISPR cassette.</text>
</comment>
<dbReference type="InterPro" id="IPR021127">
    <property type="entry name" value="CRISPR_associated_Cas2"/>
</dbReference>
<dbReference type="PANTHER" id="PTHR34405:SF3">
    <property type="entry name" value="CRISPR-ASSOCIATED ENDORIBONUCLEASE CAS2 3"/>
    <property type="match status" value="1"/>
</dbReference>
<evidence type="ECO:0000256" key="7">
    <source>
        <dbReference type="ARBA" id="ARBA00022842"/>
    </source>
</evidence>
<keyword evidence="4 9" id="KW-0479">Metal-binding</keyword>
<name>A1WUP3_HALHL</name>
<comment type="subunit">
    <text evidence="9">Homodimer, forms a heterotetramer with a Cas1 homodimer.</text>
</comment>
<keyword evidence="7 9" id="KW-0460">Magnesium</keyword>
<keyword evidence="8 9" id="KW-0051">Antiviral defense</keyword>
<dbReference type="KEGG" id="hha:Hhal_0620"/>
<evidence type="ECO:0000256" key="1">
    <source>
        <dbReference type="ARBA" id="ARBA00001946"/>
    </source>
</evidence>
<dbReference type="EC" id="3.1.-.-" evidence="9"/>
<reference evidence="11" key="1">
    <citation type="submission" date="2006-12" db="EMBL/GenBank/DDBJ databases">
        <title>Complete sequence of Halorhodospira halophila SL1.</title>
        <authorList>
            <consortium name="US DOE Joint Genome Institute"/>
            <person name="Copeland A."/>
            <person name="Lucas S."/>
            <person name="Lapidus A."/>
            <person name="Barry K."/>
            <person name="Detter J.C."/>
            <person name="Glavina del Rio T."/>
            <person name="Hammon N."/>
            <person name="Israni S."/>
            <person name="Dalin E."/>
            <person name="Tice H."/>
            <person name="Pitluck S."/>
            <person name="Saunders E."/>
            <person name="Brettin T."/>
            <person name="Bruce D."/>
            <person name="Han C."/>
            <person name="Tapia R."/>
            <person name="Schmutz J."/>
            <person name="Larimer F."/>
            <person name="Land M."/>
            <person name="Hauser L."/>
            <person name="Kyrpides N."/>
            <person name="Mikhailova N."/>
            <person name="Hoff W."/>
            <person name="Richardson P."/>
        </authorList>
    </citation>
    <scope>NUCLEOTIDE SEQUENCE [LARGE SCALE GENOMIC DNA]</scope>
    <source>
        <strain evidence="11">DSM 244 / SL1</strain>
    </source>
</reference>
<evidence type="ECO:0000313" key="11">
    <source>
        <dbReference type="Proteomes" id="UP000000647"/>
    </source>
</evidence>
<evidence type="ECO:0000256" key="6">
    <source>
        <dbReference type="ARBA" id="ARBA00022801"/>
    </source>
</evidence>
<dbReference type="AlphaFoldDB" id="A1WUP3"/>
<dbReference type="EMBL" id="CP000544">
    <property type="protein sequence ID" value="ABM61405.1"/>
    <property type="molecule type" value="Genomic_DNA"/>
</dbReference>
<reference evidence="10 11" key="2">
    <citation type="journal article" date="2013" name="Stand. Genomic Sci.">
        <title>Complete genome sequence of Halorhodospira halophila SL1.</title>
        <authorList>
            <person name="Challacombe J.F."/>
            <person name="Majid S."/>
            <person name="Deole R."/>
            <person name="Brettin T.S."/>
            <person name="Bruce D."/>
            <person name="Delano S.F."/>
            <person name="Detter J.C."/>
            <person name="Gleasner C.D."/>
            <person name="Han C.S."/>
            <person name="Misra M."/>
            <person name="Reitenga K.G."/>
            <person name="Mikhailova N."/>
            <person name="Woyke T."/>
            <person name="Pitluck S."/>
            <person name="Nolan M."/>
            <person name="Land M.L."/>
            <person name="Saunders E."/>
            <person name="Tapia R."/>
            <person name="Lapidus A."/>
            <person name="Ivanova N."/>
            <person name="Hoff W.D."/>
        </authorList>
    </citation>
    <scope>NUCLEOTIDE SEQUENCE [LARGE SCALE GENOMIC DNA]</scope>
    <source>
        <strain evidence="11">DSM 244 / SL1</strain>
    </source>
</reference>
<keyword evidence="6 9" id="KW-0378">Hydrolase</keyword>
<keyword evidence="3 9" id="KW-0540">Nuclease</keyword>
<dbReference type="GO" id="GO:0043571">
    <property type="term" value="P:maintenance of CRISPR repeat elements"/>
    <property type="evidence" value="ECO:0007669"/>
    <property type="project" value="UniProtKB-UniRule"/>
</dbReference>
<dbReference type="Gene3D" id="3.30.70.240">
    <property type="match status" value="1"/>
</dbReference>
<dbReference type="HAMAP" id="MF_01471">
    <property type="entry name" value="Cas2"/>
    <property type="match status" value="1"/>
</dbReference>
<dbReference type="InterPro" id="IPR019199">
    <property type="entry name" value="Virulence_VapD/CRISPR_Cas2"/>
</dbReference>
<evidence type="ECO:0000256" key="9">
    <source>
        <dbReference type="HAMAP-Rule" id="MF_01471"/>
    </source>
</evidence>
<gene>
    <name evidence="9" type="primary">cas2</name>
    <name evidence="10" type="ordered locus">Hhal_0620</name>
</gene>
<dbReference type="OrthoDB" id="9798176at2"/>
<evidence type="ECO:0000256" key="8">
    <source>
        <dbReference type="ARBA" id="ARBA00023118"/>
    </source>
</evidence>
<dbReference type="CDD" id="cd09725">
    <property type="entry name" value="Cas2_I_II_III"/>
    <property type="match status" value="1"/>
</dbReference>
<dbReference type="GO" id="GO:0051607">
    <property type="term" value="P:defense response to virus"/>
    <property type="evidence" value="ECO:0007669"/>
    <property type="project" value="UniProtKB-UniRule"/>
</dbReference>
<comment type="similarity">
    <text evidence="2 9">Belongs to the CRISPR-associated endoribonuclease Cas2 protein family.</text>
</comment>
<sequence>MGERAIDHLVCYDIRKPARLRRVHRLMKEWGVPLQYSVFYCRLVPSARHQLAEALRREIDERVDDVRIYALQPQGEGTYQGPAPLPPGLVLPGLSLRPQFPEAD</sequence>
<evidence type="ECO:0000256" key="3">
    <source>
        <dbReference type="ARBA" id="ARBA00022722"/>
    </source>
</evidence>
<dbReference type="Proteomes" id="UP000000647">
    <property type="component" value="Chromosome"/>
</dbReference>
<proteinExistence type="inferred from homology"/>